<dbReference type="GO" id="GO:0003779">
    <property type="term" value="F:actin binding"/>
    <property type="evidence" value="ECO:0007669"/>
    <property type="project" value="UniProtKB-KW"/>
</dbReference>
<dbReference type="Proteomes" id="UP000236333">
    <property type="component" value="Unassembled WGS sequence"/>
</dbReference>
<name>A0A2J8AC48_9CHLO</name>
<keyword evidence="4 6" id="KW-0009">Actin-binding</keyword>
<comment type="subunit">
    <text evidence="6">Component of the Arp2/3 complex.</text>
</comment>
<dbReference type="PIRSF" id="PIRSF016315">
    <property type="entry name" value="ARP2/3_P21-Arc"/>
    <property type="match status" value="1"/>
</dbReference>
<accession>A0A2J8AC48</accession>
<gene>
    <name evidence="7" type="ORF">TSOC_003210</name>
</gene>
<dbReference type="SUPFAM" id="SSF69060">
    <property type="entry name" value="Arp2/3 complex 21 kDa subunit ARPC3"/>
    <property type="match status" value="1"/>
</dbReference>
<dbReference type="OrthoDB" id="200404at2759"/>
<comment type="caution">
    <text evidence="7">The sequence shown here is derived from an EMBL/GenBank/DDBJ whole genome shotgun (WGS) entry which is preliminary data.</text>
</comment>
<comment type="subcellular location">
    <subcellularLocation>
        <location evidence="1 6">Cytoplasm</location>
        <location evidence="1 6">Cytoskeleton</location>
    </subcellularLocation>
</comment>
<keyword evidence="8" id="KW-1185">Reference proteome</keyword>
<dbReference type="AlphaFoldDB" id="A0A2J8AC48"/>
<comment type="similarity">
    <text evidence="2 6">Belongs to the ARPC3 family.</text>
</comment>
<evidence type="ECO:0000256" key="6">
    <source>
        <dbReference type="PIRNR" id="PIRNR016315"/>
    </source>
</evidence>
<reference evidence="7 8" key="1">
    <citation type="journal article" date="2017" name="Mol. Biol. Evol.">
        <title>The 4-celled Tetrabaena socialis nuclear genome reveals the essential components for genetic control of cell number at the origin of multicellularity in the volvocine lineage.</title>
        <authorList>
            <person name="Featherston J."/>
            <person name="Arakaki Y."/>
            <person name="Hanschen E.R."/>
            <person name="Ferris P.J."/>
            <person name="Michod R.E."/>
            <person name="Olson B.J.S.C."/>
            <person name="Nozaki H."/>
            <person name="Durand P.M."/>
        </authorList>
    </citation>
    <scope>NUCLEOTIDE SEQUENCE [LARGE SCALE GENOMIC DNA]</scope>
    <source>
        <strain evidence="7 8">NIES-571</strain>
    </source>
</reference>
<keyword evidence="5 6" id="KW-0206">Cytoskeleton</keyword>
<evidence type="ECO:0000256" key="1">
    <source>
        <dbReference type="ARBA" id="ARBA00004245"/>
    </source>
</evidence>
<evidence type="ECO:0000313" key="8">
    <source>
        <dbReference type="Proteomes" id="UP000236333"/>
    </source>
</evidence>
<evidence type="ECO:0000256" key="2">
    <source>
        <dbReference type="ARBA" id="ARBA00010856"/>
    </source>
</evidence>
<keyword evidence="3 6" id="KW-0963">Cytoplasm</keyword>
<comment type="function">
    <text evidence="6">Functions as component of the Arp2/3 complex which is involved in regulation of actin polymerization and together with an activating nucleation-promoting factor (NPF) mediates the formation of branched actin networks.</text>
</comment>
<dbReference type="Gene3D" id="1.10.1760.10">
    <property type="entry name" value="Actin-related protein 2/3 complex subunit 3"/>
    <property type="match status" value="1"/>
</dbReference>
<sequence length="186" mass="20629">MAYHSHFNSEAAGRFQLLCGCPIVPLNTPGGSGVSAAARAADGAVEAIDPVDEALELYRPLSLFKTFDVRGPGDKLLVYLILFINSCLKRLAERRPPPSREEARTLLFSVAHDRFPMPSQAGFPLGSLMAQPASKEEEDSLRIYLRQCREESGRRLVERMYGGGEGAAPNRHWLAFAHRRFMDRAV</sequence>
<dbReference type="InterPro" id="IPR036753">
    <property type="entry name" value="ARPC3_sf"/>
</dbReference>
<dbReference type="EMBL" id="PGGS01000067">
    <property type="protein sequence ID" value="PNH10086.1"/>
    <property type="molecule type" value="Genomic_DNA"/>
</dbReference>
<evidence type="ECO:0000256" key="3">
    <source>
        <dbReference type="ARBA" id="ARBA00022490"/>
    </source>
</evidence>
<proteinExistence type="inferred from homology"/>
<protein>
    <recommendedName>
        <fullName evidence="6">Actin-related protein 2/3 complex subunit 3</fullName>
    </recommendedName>
</protein>
<dbReference type="PANTHER" id="PTHR12391">
    <property type="entry name" value="ARP2/3 COMPLEX 21 KD SUBUNIT"/>
    <property type="match status" value="1"/>
</dbReference>
<dbReference type="GO" id="GO:0030833">
    <property type="term" value="P:regulation of actin filament polymerization"/>
    <property type="evidence" value="ECO:0007669"/>
    <property type="project" value="InterPro"/>
</dbReference>
<evidence type="ECO:0000313" key="7">
    <source>
        <dbReference type="EMBL" id="PNH10086.1"/>
    </source>
</evidence>
<evidence type="ECO:0000256" key="4">
    <source>
        <dbReference type="ARBA" id="ARBA00023203"/>
    </source>
</evidence>
<dbReference type="GO" id="GO:0005885">
    <property type="term" value="C:Arp2/3 protein complex"/>
    <property type="evidence" value="ECO:0007669"/>
    <property type="project" value="UniProtKB-UniRule"/>
</dbReference>
<dbReference type="Pfam" id="PF04062">
    <property type="entry name" value="P21-Arc"/>
    <property type="match status" value="1"/>
</dbReference>
<organism evidence="7 8">
    <name type="scientific">Tetrabaena socialis</name>
    <dbReference type="NCBI Taxonomy" id="47790"/>
    <lineage>
        <taxon>Eukaryota</taxon>
        <taxon>Viridiplantae</taxon>
        <taxon>Chlorophyta</taxon>
        <taxon>core chlorophytes</taxon>
        <taxon>Chlorophyceae</taxon>
        <taxon>CS clade</taxon>
        <taxon>Chlamydomonadales</taxon>
        <taxon>Tetrabaenaceae</taxon>
        <taxon>Tetrabaena</taxon>
    </lineage>
</organism>
<dbReference type="InterPro" id="IPR007204">
    <property type="entry name" value="ARPC3"/>
</dbReference>
<evidence type="ECO:0000256" key="5">
    <source>
        <dbReference type="ARBA" id="ARBA00023212"/>
    </source>
</evidence>
<dbReference type="GO" id="GO:0034314">
    <property type="term" value="P:Arp2/3 complex-mediated actin nucleation"/>
    <property type="evidence" value="ECO:0007669"/>
    <property type="project" value="UniProtKB-UniRule"/>
</dbReference>